<comment type="caution">
    <text evidence="4">The sequence shown here is derived from an EMBL/GenBank/DDBJ whole genome shotgun (WGS) entry which is preliminary data.</text>
</comment>
<feature type="compositionally biased region" description="Low complexity" evidence="1">
    <location>
        <begin position="687"/>
        <end position="696"/>
    </location>
</feature>
<sequence length="909" mass="94696">MGGARWLARAALVVAVVWGAGLATGGPAGAQAGGVTLAGGASSSTYTLGDPVRLRFTVTVADGRSCLLSSLGSGTLSITDLTVDGAPVRPALTTIGYSDSLADQLGASLSAPGRAAPLELTGGPGDTEPVLNAVSLSATGQNVLSRWPVGRAGRYTATVVYGYPAVANEAKRACPGFSNPVTVSFTVGAPAHPPSFPWWWVLGGGVVLLAVVGWILLARRHRGAAAVVLLMLAAQAFWATVPSHPASAKVLVQPKPRPDAKPDPKFAAAEARCMAGFGKPGGDPSKIIDWINSTDRLIVIAKGVVPRGATYTPNPQDATNKVGTDAIISWDPNSTAPYSDGTPANDCAELYHELFHAYQISRGEQKPGLCLSGNGTIERTELEATRAENAYRAGQGLPQRTGYGGVTLPPGDGCELASGPPRPTNASDICTGSGCAGTNGDPHLSTFDGRHYDLQAAGEFVAVRSGTDLQVQVRQVPYPGSRQVSVNRAVAMAVAGDRLGIYQEDTGLRVRLNGIDREFTGSTKLPKGGTLTHGGDQYEVRWPDGSRVWVQVTGGWGLKVDVLASTARRGSTRGLLGDFDGNPDNDLASPSGSALPASPSFDQLYRVFAPGWQVTAATSLFDYPSGQSPKTFADPTFPDDEVTRADLDTATAEQICRSVGVTAAPFLDDCVLDVALTGQSDFVTSAAQDQASAATSPNTDNGGTPDTVHPNGTLHDGDTVRGQITQKAGKVVYPLDVGDATVVQLEDVTGDPPALRIEIAGPDGGQQPGFMVTRNNQWRVVPHGSYQLVVSRPDEAGGAYSFRVVTAKERRLPTTLGSTVDGRLDVPGRVDLHALTVTEPTKIKLTGGAPCEGVAVAVVEDGPQPRAYSPAGPCFDIPLADLEPGRHYLIVVWSAAAHPVDYRFTITKA</sequence>
<protein>
    <submittedName>
        <fullName evidence="4">NleD-like pathogen effector protein (Putative zinc metallopeptidase)</fullName>
    </submittedName>
</protein>
<dbReference type="PANTHER" id="PTHR13802:SF52">
    <property type="entry name" value="MUCIN-4"/>
    <property type="match status" value="1"/>
</dbReference>
<dbReference type="PROSITE" id="PS51233">
    <property type="entry name" value="VWFD"/>
    <property type="match status" value="1"/>
</dbReference>
<dbReference type="InterPro" id="IPR001846">
    <property type="entry name" value="VWF_type-D"/>
</dbReference>
<reference evidence="4 5" key="1">
    <citation type="submission" date="2019-03" db="EMBL/GenBank/DDBJ databases">
        <title>Genomic Encyclopedia of Type Strains, Phase IV (KMG-IV): sequencing the most valuable type-strain genomes for metagenomic binning, comparative biology and taxonomic classification.</title>
        <authorList>
            <person name="Goeker M."/>
        </authorList>
    </citation>
    <scope>NUCLEOTIDE SEQUENCE [LARGE SCALE GENOMIC DNA]</scope>
    <source>
        <strain evidence="4 5">DSM 45361</strain>
    </source>
</reference>
<keyword evidence="2" id="KW-1133">Transmembrane helix</keyword>
<dbReference type="SMART" id="SM00216">
    <property type="entry name" value="VWD"/>
    <property type="match status" value="1"/>
</dbReference>
<dbReference type="Pfam" id="PF14891">
    <property type="entry name" value="Peptidase_M91"/>
    <property type="match status" value="1"/>
</dbReference>
<feature type="domain" description="VWFD" evidence="3">
    <location>
        <begin position="434"/>
        <end position="620"/>
    </location>
</feature>
<dbReference type="PANTHER" id="PTHR13802">
    <property type="entry name" value="MUCIN 4-RELATED"/>
    <property type="match status" value="1"/>
</dbReference>
<gene>
    <name evidence="4" type="ORF">EV186_102400</name>
</gene>
<evidence type="ECO:0000256" key="2">
    <source>
        <dbReference type="SAM" id="Phobius"/>
    </source>
</evidence>
<dbReference type="RefSeq" id="WP_133849241.1">
    <property type="nucleotide sequence ID" value="NZ_SNXZ01000002.1"/>
</dbReference>
<feature type="transmembrane region" description="Helical" evidence="2">
    <location>
        <begin position="224"/>
        <end position="241"/>
    </location>
</feature>
<proteinExistence type="predicted"/>
<evidence type="ECO:0000313" key="4">
    <source>
        <dbReference type="EMBL" id="TDQ00539.1"/>
    </source>
</evidence>
<feature type="region of interest" description="Disordered" evidence="1">
    <location>
        <begin position="573"/>
        <end position="594"/>
    </location>
</feature>
<feature type="region of interest" description="Disordered" evidence="1">
    <location>
        <begin position="687"/>
        <end position="716"/>
    </location>
</feature>
<feature type="transmembrane region" description="Helical" evidence="2">
    <location>
        <begin position="198"/>
        <end position="217"/>
    </location>
</feature>
<keyword evidence="2" id="KW-0472">Membrane</keyword>
<dbReference type="AlphaFoldDB" id="A0A4R6SI43"/>
<evidence type="ECO:0000259" key="3">
    <source>
        <dbReference type="PROSITE" id="PS51233"/>
    </source>
</evidence>
<evidence type="ECO:0000313" key="5">
    <source>
        <dbReference type="Proteomes" id="UP000295444"/>
    </source>
</evidence>
<dbReference type="OrthoDB" id="574668at2"/>
<keyword evidence="5" id="KW-1185">Reference proteome</keyword>
<name>A0A4R6SI43_LABRH</name>
<accession>A0A4R6SI43</accession>
<dbReference type="InterPro" id="IPR028208">
    <property type="entry name" value="Effector_pro_NleD-like"/>
</dbReference>
<dbReference type="Proteomes" id="UP000295444">
    <property type="component" value="Unassembled WGS sequence"/>
</dbReference>
<dbReference type="EMBL" id="SNXZ01000002">
    <property type="protein sequence ID" value="TDQ00539.1"/>
    <property type="molecule type" value="Genomic_DNA"/>
</dbReference>
<keyword evidence="2" id="KW-0812">Transmembrane</keyword>
<evidence type="ECO:0000256" key="1">
    <source>
        <dbReference type="SAM" id="MobiDB-lite"/>
    </source>
</evidence>
<organism evidence="4 5">
    <name type="scientific">Labedaea rhizosphaerae</name>
    <dbReference type="NCBI Taxonomy" id="598644"/>
    <lineage>
        <taxon>Bacteria</taxon>
        <taxon>Bacillati</taxon>
        <taxon>Actinomycetota</taxon>
        <taxon>Actinomycetes</taxon>
        <taxon>Pseudonocardiales</taxon>
        <taxon>Pseudonocardiaceae</taxon>
        <taxon>Labedaea</taxon>
    </lineage>
</organism>
<dbReference type="Pfam" id="PF00094">
    <property type="entry name" value="VWD"/>
    <property type="match status" value="1"/>
</dbReference>
<dbReference type="InterPro" id="IPR051495">
    <property type="entry name" value="Epithelial_Barrier/Signaling"/>
</dbReference>